<evidence type="ECO:0000313" key="2">
    <source>
        <dbReference type="EMBL" id="KAL2846252.1"/>
    </source>
</evidence>
<evidence type="ECO:0000256" key="1">
    <source>
        <dbReference type="SAM" id="Phobius"/>
    </source>
</evidence>
<keyword evidence="3" id="KW-1185">Reference proteome</keyword>
<sequence>MATWQLRAFHRATKTCAKSTLPLLRETTHQAPKQTKGSRRDRSSQIQVMFRYLFKIVFPGCMLTLTVGGTIVEGDFGGRGVLS</sequence>
<name>A0ABR4K4U4_9EURO</name>
<organism evidence="2 3">
    <name type="scientific">Aspergillus pseudodeflectus</name>
    <dbReference type="NCBI Taxonomy" id="176178"/>
    <lineage>
        <taxon>Eukaryota</taxon>
        <taxon>Fungi</taxon>
        <taxon>Dikarya</taxon>
        <taxon>Ascomycota</taxon>
        <taxon>Pezizomycotina</taxon>
        <taxon>Eurotiomycetes</taxon>
        <taxon>Eurotiomycetidae</taxon>
        <taxon>Eurotiales</taxon>
        <taxon>Aspergillaceae</taxon>
        <taxon>Aspergillus</taxon>
        <taxon>Aspergillus subgen. Nidulantes</taxon>
    </lineage>
</organism>
<dbReference type="RefSeq" id="XP_070897067.1">
    <property type="nucleotide sequence ID" value="XM_071040780.1"/>
</dbReference>
<keyword evidence="1" id="KW-0812">Transmembrane</keyword>
<evidence type="ECO:0000313" key="3">
    <source>
        <dbReference type="Proteomes" id="UP001610444"/>
    </source>
</evidence>
<feature type="transmembrane region" description="Helical" evidence="1">
    <location>
        <begin position="52"/>
        <end position="72"/>
    </location>
</feature>
<protein>
    <submittedName>
        <fullName evidence="2">Uncharacterized protein</fullName>
    </submittedName>
</protein>
<keyword evidence="1" id="KW-0472">Membrane</keyword>
<dbReference type="EMBL" id="JBFXLR010000033">
    <property type="protein sequence ID" value="KAL2846252.1"/>
    <property type="molecule type" value="Genomic_DNA"/>
</dbReference>
<reference evidence="2 3" key="1">
    <citation type="submission" date="2024-07" db="EMBL/GenBank/DDBJ databases">
        <title>Section-level genome sequencing and comparative genomics of Aspergillus sections Usti and Cavernicolus.</title>
        <authorList>
            <consortium name="Lawrence Berkeley National Laboratory"/>
            <person name="Nybo J.L."/>
            <person name="Vesth T.C."/>
            <person name="Theobald S."/>
            <person name="Frisvad J.C."/>
            <person name="Larsen T.O."/>
            <person name="Kjaerboelling I."/>
            <person name="Rothschild-Mancinelli K."/>
            <person name="Lyhne E.K."/>
            <person name="Kogle M.E."/>
            <person name="Barry K."/>
            <person name="Clum A."/>
            <person name="Na H."/>
            <person name="Ledsgaard L."/>
            <person name="Lin J."/>
            <person name="Lipzen A."/>
            <person name="Kuo A."/>
            <person name="Riley R."/>
            <person name="Mondo S."/>
            <person name="LaButti K."/>
            <person name="Haridas S."/>
            <person name="Pangalinan J."/>
            <person name="Salamov A.A."/>
            <person name="Simmons B.A."/>
            <person name="Magnuson J.K."/>
            <person name="Chen J."/>
            <person name="Drula E."/>
            <person name="Henrissat B."/>
            <person name="Wiebenga A."/>
            <person name="Lubbers R.J."/>
            <person name="Gomes A.C."/>
            <person name="Macurrencykelacurrency M.R."/>
            <person name="Stajich J."/>
            <person name="Grigoriev I.V."/>
            <person name="Mortensen U.H."/>
            <person name="De vries R.P."/>
            <person name="Baker S.E."/>
            <person name="Andersen M.R."/>
        </authorList>
    </citation>
    <scope>NUCLEOTIDE SEQUENCE [LARGE SCALE GENOMIC DNA]</scope>
    <source>
        <strain evidence="2 3">CBS 756.74</strain>
    </source>
</reference>
<keyword evidence="1" id="KW-1133">Transmembrane helix</keyword>
<dbReference type="GeneID" id="98155944"/>
<gene>
    <name evidence="2" type="ORF">BJX68DRAFT_241049</name>
</gene>
<proteinExistence type="predicted"/>
<comment type="caution">
    <text evidence="2">The sequence shown here is derived from an EMBL/GenBank/DDBJ whole genome shotgun (WGS) entry which is preliminary data.</text>
</comment>
<accession>A0ABR4K4U4</accession>
<dbReference type="Proteomes" id="UP001610444">
    <property type="component" value="Unassembled WGS sequence"/>
</dbReference>